<dbReference type="OrthoDB" id="9773927at2"/>
<gene>
    <name evidence="1" type="ORF">SPSYN_00835</name>
</gene>
<keyword evidence="2" id="KW-1185">Reference proteome</keyword>
<proteinExistence type="predicted"/>
<reference evidence="1" key="1">
    <citation type="submission" date="2016-02" db="EMBL/GenBank/DDBJ databases">
        <title>Draft Genome Sequence of Sporotomaculum syntrophicum Strain FB, a Syntrophic Benzoate Degrader.</title>
        <authorList>
            <person name="Nobu M.K."/>
            <person name="Narihiro T."/>
            <person name="Qiu Y.-L."/>
            <person name="Ohashi A."/>
            <person name="Liu W.-T."/>
            <person name="Yuji S."/>
        </authorList>
    </citation>
    <scope>NUCLEOTIDE SEQUENCE</scope>
    <source>
        <strain evidence="1">FB</strain>
    </source>
</reference>
<dbReference type="Proteomes" id="UP000798488">
    <property type="component" value="Unassembled WGS sequence"/>
</dbReference>
<dbReference type="Pfam" id="PF14907">
    <property type="entry name" value="NTP_transf_5"/>
    <property type="match status" value="1"/>
</dbReference>
<sequence length="421" mass="49484">MSQAFDDTIYLFACGARGYEPVLTHDIDVVKIFNLAVSQGIWQTTFMAIKNLYKQGRLAIDEKTFVQWNNEVAVNLIHVTQKNRAVSRAMQALEQNGIQCCLLKGEILATLYYHPISRVSNDTDLLIEKKLIKKAVHILKQCGFEVIPEEKPSYHVCCNHPQAGLIELHHRLYDEIFEDVWFDKMSLNREAYRQLKTSQGNYITTLGINDGLIFVTLHLIKHFLYEGVGIRQLMDVLLYMSYYKDEIDWGRYDNLLAYLKYDKFIRNAIGIGVKYLGFAEAELPQSQYDNVIMQKILLDMENGGLYGKNEVERKEFYKVYTEERFKRFKQGSYKNYMYERMKPQVFKALFPARGRLLINYPYARNNQLLLLVAWLHRLLNFFWGLFNKEKAIKEYIGYQSPVLSNEVIKKRMDIIRELDMV</sequence>
<evidence type="ECO:0008006" key="3">
    <source>
        <dbReference type="Google" id="ProtNLM"/>
    </source>
</evidence>
<evidence type="ECO:0000313" key="2">
    <source>
        <dbReference type="Proteomes" id="UP000798488"/>
    </source>
</evidence>
<organism evidence="1 2">
    <name type="scientific">Sporotomaculum syntrophicum</name>
    <dbReference type="NCBI Taxonomy" id="182264"/>
    <lineage>
        <taxon>Bacteria</taxon>
        <taxon>Bacillati</taxon>
        <taxon>Bacillota</taxon>
        <taxon>Clostridia</taxon>
        <taxon>Eubacteriales</taxon>
        <taxon>Desulfallaceae</taxon>
        <taxon>Sporotomaculum</taxon>
    </lineage>
</organism>
<accession>A0A9D3AYH8</accession>
<dbReference type="EMBL" id="LSRS01000002">
    <property type="protein sequence ID" value="KAF1086097.1"/>
    <property type="molecule type" value="Genomic_DNA"/>
</dbReference>
<dbReference type="AlphaFoldDB" id="A0A9D3AYH8"/>
<dbReference type="InterPro" id="IPR039498">
    <property type="entry name" value="NTP_transf_5"/>
</dbReference>
<protein>
    <recommendedName>
        <fullName evidence="3">Nucleotidyltransferase</fullName>
    </recommendedName>
</protein>
<evidence type="ECO:0000313" key="1">
    <source>
        <dbReference type="EMBL" id="KAF1086097.1"/>
    </source>
</evidence>
<comment type="caution">
    <text evidence="1">The sequence shown here is derived from an EMBL/GenBank/DDBJ whole genome shotgun (WGS) entry which is preliminary data.</text>
</comment>
<dbReference type="RefSeq" id="WP_161821232.1">
    <property type="nucleotide sequence ID" value="NZ_LSRS01000002.1"/>
</dbReference>
<name>A0A9D3AYH8_9FIRM</name>